<comment type="caution">
    <text evidence="4">The sequence shown here is derived from an EMBL/GenBank/DDBJ whole genome shotgun (WGS) entry which is preliminary data.</text>
</comment>
<evidence type="ECO:0000256" key="2">
    <source>
        <dbReference type="ARBA" id="ARBA00022777"/>
    </source>
</evidence>
<reference evidence="4 5" key="1">
    <citation type="submission" date="2015-11" db="EMBL/GenBank/DDBJ databases">
        <title>Expanding the genomic diversity of Burkholderia species for the development of highly accurate diagnostics.</title>
        <authorList>
            <person name="Sahl J."/>
            <person name="Keim P."/>
            <person name="Wagner D."/>
        </authorList>
    </citation>
    <scope>NUCLEOTIDE SEQUENCE [LARGE SCALE GENOMIC DNA]</scope>
    <source>
        <strain evidence="4 5">RF32-BP12</strain>
    </source>
</reference>
<dbReference type="InterPro" id="IPR011913">
    <property type="entry name" value="RfaE_dom_I"/>
</dbReference>
<dbReference type="EMBL" id="LOTQ01000001">
    <property type="protein sequence ID" value="KVA12953.1"/>
    <property type="molecule type" value="Genomic_DNA"/>
</dbReference>
<dbReference type="Gene3D" id="3.40.1190.20">
    <property type="match status" value="1"/>
</dbReference>
<dbReference type="NCBIfam" id="TIGR02198">
    <property type="entry name" value="rfaE_dom_I"/>
    <property type="match status" value="1"/>
</dbReference>
<evidence type="ECO:0000313" key="4">
    <source>
        <dbReference type="EMBL" id="KVA12953.1"/>
    </source>
</evidence>
<dbReference type="AlphaFoldDB" id="A0AAP1GCC2"/>
<dbReference type="InterPro" id="IPR029056">
    <property type="entry name" value="Ribokinase-like"/>
</dbReference>
<dbReference type="Pfam" id="PF00294">
    <property type="entry name" value="PfkB"/>
    <property type="match status" value="1"/>
</dbReference>
<dbReference type="CDD" id="cd01172">
    <property type="entry name" value="RfaE_like"/>
    <property type="match status" value="1"/>
</dbReference>
<dbReference type="SUPFAM" id="SSF53613">
    <property type="entry name" value="Ribokinase-like"/>
    <property type="match status" value="1"/>
</dbReference>
<dbReference type="GO" id="GO:0005829">
    <property type="term" value="C:cytosol"/>
    <property type="evidence" value="ECO:0007669"/>
    <property type="project" value="TreeGrafter"/>
</dbReference>
<feature type="domain" description="Carbohydrate kinase PfkB" evidence="3">
    <location>
        <begin position="13"/>
        <end position="302"/>
    </location>
</feature>
<dbReference type="Proteomes" id="UP000056450">
    <property type="component" value="Unassembled WGS sequence"/>
</dbReference>
<evidence type="ECO:0000313" key="5">
    <source>
        <dbReference type="Proteomes" id="UP000056450"/>
    </source>
</evidence>
<accession>A0AAP1GCC2</accession>
<organism evidence="4 5">
    <name type="scientific">Burkholderia latens</name>
    <dbReference type="NCBI Taxonomy" id="488446"/>
    <lineage>
        <taxon>Bacteria</taxon>
        <taxon>Pseudomonadati</taxon>
        <taxon>Pseudomonadota</taxon>
        <taxon>Betaproteobacteria</taxon>
        <taxon>Burkholderiales</taxon>
        <taxon>Burkholderiaceae</taxon>
        <taxon>Burkholderia</taxon>
        <taxon>Burkholderia cepacia complex</taxon>
    </lineage>
</organism>
<dbReference type="GO" id="GO:0016773">
    <property type="term" value="F:phosphotransferase activity, alcohol group as acceptor"/>
    <property type="evidence" value="ECO:0007669"/>
    <property type="project" value="InterPro"/>
</dbReference>
<proteinExistence type="predicted"/>
<evidence type="ECO:0000259" key="3">
    <source>
        <dbReference type="Pfam" id="PF00294"/>
    </source>
</evidence>
<dbReference type="PANTHER" id="PTHR46969:SF1">
    <property type="entry name" value="BIFUNCTIONAL PROTEIN HLDE"/>
    <property type="match status" value="1"/>
</dbReference>
<evidence type="ECO:0000256" key="1">
    <source>
        <dbReference type="ARBA" id="ARBA00022679"/>
    </source>
</evidence>
<keyword evidence="2" id="KW-0418">Kinase</keyword>
<dbReference type="FunFam" id="3.40.1190.20:FF:000002">
    <property type="entry name" value="Bifunctional protein HldE"/>
    <property type="match status" value="1"/>
</dbReference>
<dbReference type="GO" id="GO:0033785">
    <property type="term" value="F:heptose 7-phosphate kinase activity"/>
    <property type="evidence" value="ECO:0007669"/>
    <property type="project" value="TreeGrafter"/>
</dbReference>
<protein>
    <recommendedName>
        <fullName evidence="3">Carbohydrate kinase PfkB domain-containing protein</fullName>
    </recommendedName>
</protein>
<keyword evidence="1" id="KW-0808">Transferase</keyword>
<name>A0AAP1GCC2_9BURK</name>
<dbReference type="GO" id="GO:0033786">
    <property type="term" value="F:heptose-1-phosphate adenylyltransferase activity"/>
    <property type="evidence" value="ECO:0007669"/>
    <property type="project" value="TreeGrafter"/>
</dbReference>
<dbReference type="PANTHER" id="PTHR46969">
    <property type="entry name" value="BIFUNCTIONAL PROTEIN HLDE"/>
    <property type="match status" value="1"/>
</dbReference>
<sequence length="315" mass="33869">MAIIEDNVNPQPHILVVGDVMLDQYWFGNVNRISPEAPVPVVAVQRTEDRLGGSANVAHNCARLGATATLLAVAGRDANADTIRRLCRENGIDVRLCVDDDLHTTVKLRVVGHQQQLLRLDFERTPAPSVLDQIAAAFDDALPRADVVIFSDYHKGALDGVQALIQRARSQGKVVLVDPKGDDYERYRGATLLTPNLSEFKAVAGRFGSEAELTAKAEALRAQLSLDKLLVTRSEEGMTLFDAAGAHHQPAKAREVYDVSGAGDTVIATLAVRYATHGDWLRAMHEANVAAGIVVGKLGTATIALEELESALAAE</sequence>
<dbReference type="InterPro" id="IPR011611">
    <property type="entry name" value="PfkB_dom"/>
</dbReference>
<gene>
    <name evidence="4" type="ORF">WI41_05780</name>
</gene>
<dbReference type="RefSeq" id="WP_052111028.1">
    <property type="nucleotide sequence ID" value="NZ_CP072601.1"/>
</dbReference>